<organism evidence="1 2">
    <name type="scientific">Cytobacillus mangrovibacter</name>
    <dbReference type="NCBI Taxonomy" id="3299024"/>
    <lineage>
        <taxon>Bacteria</taxon>
        <taxon>Bacillati</taxon>
        <taxon>Bacillota</taxon>
        <taxon>Bacilli</taxon>
        <taxon>Bacillales</taxon>
        <taxon>Bacillaceae</taxon>
        <taxon>Cytobacillus</taxon>
    </lineage>
</organism>
<reference evidence="1 2" key="1">
    <citation type="submission" date="2024-08" db="EMBL/GenBank/DDBJ databases">
        <title>Two novel Cytobacillus novel species.</title>
        <authorList>
            <person name="Liu G."/>
        </authorList>
    </citation>
    <scope>NUCLEOTIDE SEQUENCE [LARGE SCALE GENOMIC DNA]</scope>
    <source>
        <strain evidence="1 2">FJAT-53684</strain>
    </source>
</reference>
<proteinExistence type="predicted"/>
<name>A0ABW6K3G1_9BACI</name>
<evidence type="ECO:0000313" key="1">
    <source>
        <dbReference type="EMBL" id="MFE8698289.1"/>
    </source>
</evidence>
<evidence type="ECO:0000313" key="2">
    <source>
        <dbReference type="Proteomes" id="UP001601058"/>
    </source>
</evidence>
<protein>
    <submittedName>
        <fullName evidence="1">Uncharacterized protein</fullName>
    </submittedName>
</protein>
<dbReference type="Proteomes" id="UP001601058">
    <property type="component" value="Unassembled WGS sequence"/>
</dbReference>
<comment type="caution">
    <text evidence="1">The sequence shown here is derived from an EMBL/GenBank/DDBJ whole genome shotgun (WGS) entry which is preliminary data.</text>
</comment>
<keyword evidence="2" id="KW-1185">Reference proteome</keyword>
<dbReference type="EMBL" id="JBIACJ010000012">
    <property type="protein sequence ID" value="MFE8698289.1"/>
    <property type="molecule type" value="Genomic_DNA"/>
</dbReference>
<dbReference type="RefSeq" id="WP_389222539.1">
    <property type="nucleotide sequence ID" value="NZ_JBIACJ010000012.1"/>
</dbReference>
<accession>A0ABW6K3G1</accession>
<gene>
    <name evidence="1" type="ORF">ACFYKT_18355</name>
</gene>
<sequence>MNNKKIKDLKISLKIMDSVSNQELAKEVKELTLLSYETKLNDDDLLTACYSNASLISSKNEGNGFPLFEDISLIFINHCLQSAKGDASIFITTPNETYPLIEINKKPIDSNHPGITLQRIEQHLQIHTNQNFILINEKIQQYLVDNNMVFCSNGILEKNSIVEVW</sequence>